<dbReference type="PANTHER" id="PTHR11442:SF101">
    <property type="entry name" value="HEMOGLOBIN, BETA ADULT 2"/>
    <property type="match status" value="1"/>
</dbReference>
<dbReference type="FunFam" id="1.10.490.10:FF:000001">
    <property type="entry name" value="Hemoglobin subunit beta"/>
    <property type="match status" value="1"/>
</dbReference>
<dbReference type="GO" id="GO:0031720">
    <property type="term" value="F:haptoglobin binding"/>
    <property type="evidence" value="ECO:0007669"/>
    <property type="project" value="TreeGrafter"/>
</dbReference>
<dbReference type="GO" id="GO:0046872">
    <property type="term" value="F:metal ion binding"/>
    <property type="evidence" value="ECO:0007669"/>
    <property type="project" value="UniProtKB-KW"/>
</dbReference>
<dbReference type="GO" id="GO:0019825">
    <property type="term" value="F:oxygen binding"/>
    <property type="evidence" value="ECO:0007669"/>
    <property type="project" value="InterPro"/>
</dbReference>
<proteinExistence type="inferred from homology"/>
<keyword evidence="3 7" id="KW-0349">Heme</keyword>
<sequence>MVSWSQPERNDIEDLWSKINVEEIGPQALARVLIVYPWTQRYFGKFGNLNSVAAILGNPSVAAHGIVVLKSLDMAVKDLDNIKATYAKLSELHCEILNVDPDNFRNIFLQLFADCLTIVVATKFGAAFSPEIQAAWQKFLAVVVAALSSRYF</sequence>
<dbReference type="InterPro" id="IPR002337">
    <property type="entry name" value="Hemoglobin_b"/>
</dbReference>
<comment type="similarity">
    <text evidence="1 7">Belongs to the globin family.</text>
</comment>
<dbReference type="GO" id="GO:0031838">
    <property type="term" value="C:haptoglobin-hemoglobin complex"/>
    <property type="evidence" value="ECO:0007669"/>
    <property type="project" value="TreeGrafter"/>
</dbReference>
<evidence type="ECO:0000256" key="7">
    <source>
        <dbReference type="RuleBase" id="RU000356"/>
    </source>
</evidence>
<dbReference type="GO" id="GO:0043177">
    <property type="term" value="F:organic acid binding"/>
    <property type="evidence" value="ECO:0007669"/>
    <property type="project" value="TreeGrafter"/>
</dbReference>
<dbReference type="GO" id="GO:0005344">
    <property type="term" value="F:oxygen carrier activity"/>
    <property type="evidence" value="ECO:0007669"/>
    <property type="project" value="UniProtKB-KW"/>
</dbReference>
<name>A0AAE0Q191_9TELE</name>
<dbReference type="GO" id="GO:0005833">
    <property type="term" value="C:hemoglobin complex"/>
    <property type="evidence" value="ECO:0007669"/>
    <property type="project" value="InterPro"/>
</dbReference>
<dbReference type="GO" id="GO:0072562">
    <property type="term" value="C:blood microparticle"/>
    <property type="evidence" value="ECO:0007669"/>
    <property type="project" value="TreeGrafter"/>
</dbReference>
<keyword evidence="2 7" id="KW-0813">Transport</keyword>
<dbReference type="PANTHER" id="PTHR11442">
    <property type="entry name" value="HEMOGLOBIN FAMILY MEMBER"/>
    <property type="match status" value="1"/>
</dbReference>
<evidence type="ECO:0000256" key="5">
    <source>
        <dbReference type="ARBA" id="ARBA00022723"/>
    </source>
</evidence>
<keyword evidence="4 7" id="KW-0561">Oxygen transport</keyword>
<protein>
    <recommendedName>
        <fullName evidence="8">Globin domain-containing protein</fullName>
    </recommendedName>
</protein>
<evidence type="ECO:0000256" key="1">
    <source>
        <dbReference type="ARBA" id="ARBA00008705"/>
    </source>
</evidence>
<dbReference type="Gene3D" id="1.10.490.10">
    <property type="entry name" value="Globins"/>
    <property type="match status" value="1"/>
</dbReference>
<evidence type="ECO:0000256" key="4">
    <source>
        <dbReference type="ARBA" id="ARBA00022621"/>
    </source>
</evidence>
<evidence type="ECO:0000256" key="6">
    <source>
        <dbReference type="ARBA" id="ARBA00023004"/>
    </source>
</evidence>
<dbReference type="AlphaFoldDB" id="A0AAE0Q191"/>
<dbReference type="InterPro" id="IPR009050">
    <property type="entry name" value="Globin-like_sf"/>
</dbReference>
<keyword evidence="6" id="KW-0408">Iron</keyword>
<dbReference type="SUPFAM" id="SSF46458">
    <property type="entry name" value="Globin-like"/>
    <property type="match status" value="1"/>
</dbReference>
<comment type="caution">
    <text evidence="9">The sequence shown here is derived from an EMBL/GenBank/DDBJ whole genome shotgun (WGS) entry which is preliminary data.</text>
</comment>
<dbReference type="EMBL" id="JAUCMX010000024">
    <property type="protein sequence ID" value="KAK3511744.1"/>
    <property type="molecule type" value="Genomic_DNA"/>
</dbReference>
<reference evidence="9" key="1">
    <citation type="submission" date="2023-06" db="EMBL/GenBank/DDBJ databases">
        <title>Male Hemibagrus guttatus genome.</title>
        <authorList>
            <person name="Bian C."/>
        </authorList>
    </citation>
    <scope>NUCLEOTIDE SEQUENCE</scope>
    <source>
        <strain evidence="9">Male_cb2023</strain>
        <tissue evidence="9">Muscle</tissue>
    </source>
</reference>
<dbReference type="InterPro" id="IPR000971">
    <property type="entry name" value="Globin"/>
</dbReference>
<keyword evidence="10" id="KW-1185">Reference proteome</keyword>
<dbReference type="Pfam" id="PF00042">
    <property type="entry name" value="Globin"/>
    <property type="match status" value="1"/>
</dbReference>
<dbReference type="Proteomes" id="UP001274896">
    <property type="component" value="Unassembled WGS sequence"/>
</dbReference>
<evidence type="ECO:0000256" key="3">
    <source>
        <dbReference type="ARBA" id="ARBA00022617"/>
    </source>
</evidence>
<gene>
    <name evidence="9" type="ORF">QTP70_020741</name>
</gene>
<dbReference type="GO" id="GO:0004601">
    <property type="term" value="F:peroxidase activity"/>
    <property type="evidence" value="ECO:0007669"/>
    <property type="project" value="TreeGrafter"/>
</dbReference>
<feature type="domain" description="Globin" evidence="8">
    <location>
        <begin position="3"/>
        <end position="152"/>
    </location>
</feature>
<accession>A0AAE0Q191</accession>
<dbReference type="PROSITE" id="PS01033">
    <property type="entry name" value="GLOBIN"/>
    <property type="match status" value="1"/>
</dbReference>
<keyword evidence="5" id="KW-0479">Metal-binding</keyword>
<evidence type="ECO:0000313" key="9">
    <source>
        <dbReference type="EMBL" id="KAK3511744.1"/>
    </source>
</evidence>
<dbReference type="PRINTS" id="PR00814">
    <property type="entry name" value="BETAHAEM"/>
</dbReference>
<dbReference type="InterPro" id="IPR012292">
    <property type="entry name" value="Globin/Proto"/>
</dbReference>
<evidence type="ECO:0000259" key="8">
    <source>
        <dbReference type="PROSITE" id="PS01033"/>
    </source>
</evidence>
<dbReference type="InterPro" id="IPR050056">
    <property type="entry name" value="Hemoglobin_oxygen_transport"/>
</dbReference>
<dbReference type="GO" id="GO:0042744">
    <property type="term" value="P:hydrogen peroxide catabolic process"/>
    <property type="evidence" value="ECO:0007669"/>
    <property type="project" value="TreeGrafter"/>
</dbReference>
<evidence type="ECO:0000256" key="2">
    <source>
        <dbReference type="ARBA" id="ARBA00022448"/>
    </source>
</evidence>
<dbReference type="CDD" id="cd08925">
    <property type="entry name" value="Hb-beta-like"/>
    <property type="match status" value="1"/>
</dbReference>
<organism evidence="9 10">
    <name type="scientific">Hemibagrus guttatus</name>
    <dbReference type="NCBI Taxonomy" id="175788"/>
    <lineage>
        <taxon>Eukaryota</taxon>
        <taxon>Metazoa</taxon>
        <taxon>Chordata</taxon>
        <taxon>Craniata</taxon>
        <taxon>Vertebrata</taxon>
        <taxon>Euteleostomi</taxon>
        <taxon>Actinopterygii</taxon>
        <taxon>Neopterygii</taxon>
        <taxon>Teleostei</taxon>
        <taxon>Ostariophysi</taxon>
        <taxon>Siluriformes</taxon>
        <taxon>Bagridae</taxon>
        <taxon>Hemibagrus</taxon>
    </lineage>
</organism>
<evidence type="ECO:0000313" key="10">
    <source>
        <dbReference type="Proteomes" id="UP001274896"/>
    </source>
</evidence>
<dbReference type="GO" id="GO:0020037">
    <property type="term" value="F:heme binding"/>
    <property type="evidence" value="ECO:0007669"/>
    <property type="project" value="InterPro"/>
</dbReference>